<dbReference type="PANTHER" id="PTHR30481:SF4">
    <property type="entry name" value="SITE-SPECIFIC DNA-METHYLTRANSFERASE (ADENINE-SPECIFIC)"/>
    <property type="match status" value="1"/>
</dbReference>
<dbReference type="PANTHER" id="PTHR30481">
    <property type="entry name" value="DNA ADENINE METHYLASE"/>
    <property type="match status" value="1"/>
</dbReference>
<comment type="caution">
    <text evidence="5">The sequence shown here is derived from an EMBL/GenBank/DDBJ whole genome shotgun (WGS) entry which is preliminary data.</text>
</comment>
<gene>
    <name evidence="5" type="ORF">LCGC14_0308960</name>
</gene>
<keyword evidence="1" id="KW-0489">Methyltransferase</keyword>
<dbReference type="Gene3D" id="3.40.50.150">
    <property type="entry name" value="Vaccinia Virus protein VP39"/>
    <property type="match status" value="2"/>
</dbReference>
<dbReference type="GO" id="GO:0009007">
    <property type="term" value="F:site-specific DNA-methyltransferase (adenine-specific) activity"/>
    <property type="evidence" value="ECO:0007669"/>
    <property type="project" value="UniProtKB-EC"/>
</dbReference>
<dbReference type="GO" id="GO:1904047">
    <property type="term" value="F:S-adenosyl-L-methionine binding"/>
    <property type="evidence" value="ECO:0007669"/>
    <property type="project" value="TreeGrafter"/>
</dbReference>
<dbReference type="EMBL" id="LAZR01000200">
    <property type="protein sequence ID" value="KKN82474.1"/>
    <property type="molecule type" value="Genomic_DNA"/>
</dbReference>
<protein>
    <recommendedName>
        <fullName evidence="6">Site-specific DNA-methyltransferase (adenine-specific)</fullName>
    </recommendedName>
</protein>
<evidence type="ECO:0000256" key="4">
    <source>
        <dbReference type="SAM" id="MobiDB-lite"/>
    </source>
</evidence>
<evidence type="ECO:0000313" key="5">
    <source>
        <dbReference type="EMBL" id="KKN82474.1"/>
    </source>
</evidence>
<reference evidence="5" key="1">
    <citation type="journal article" date="2015" name="Nature">
        <title>Complex archaea that bridge the gap between prokaryotes and eukaryotes.</title>
        <authorList>
            <person name="Spang A."/>
            <person name="Saw J.H."/>
            <person name="Jorgensen S.L."/>
            <person name="Zaremba-Niedzwiedzka K."/>
            <person name="Martijn J."/>
            <person name="Lind A.E."/>
            <person name="van Eijk R."/>
            <person name="Schleper C."/>
            <person name="Guy L."/>
            <person name="Ettema T.J."/>
        </authorList>
    </citation>
    <scope>NUCLEOTIDE SEQUENCE</scope>
</reference>
<evidence type="ECO:0000256" key="2">
    <source>
        <dbReference type="ARBA" id="ARBA00022679"/>
    </source>
</evidence>
<dbReference type="SUPFAM" id="SSF53335">
    <property type="entry name" value="S-adenosyl-L-methionine-dependent methyltransferases"/>
    <property type="match status" value="1"/>
</dbReference>
<dbReference type="GO" id="GO:0009307">
    <property type="term" value="P:DNA restriction-modification system"/>
    <property type="evidence" value="ECO:0007669"/>
    <property type="project" value="InterPro"/>
</dbReference>
<dbReference type="InterPro" id="IPR029063">
    <property type="entry name" value="SAM-dependent_MTases_sf"/>
</dbReference>
<organism evidence="5">
    <name type="scientific">marine sediment metagenome</name>
    <dbReference type="NCBI Taxonomy" id="412755"/>
    <lineage>
        <taxon>unclassified sequences</taxon>
        <taxon>metagenomes</taxon>
        <taxon>ecological metagenomes</taxon>
    </lineage>
</organism>
<dbReference type="PRINTS" id="PR00505">
    <property type="entry name" value="D12N6MTFRASE"/>
</dbReference>
<evidence type="ECO:0008006" key="6">
    <source>
        <dbReference type="Google" id="ProtNLM"/>
    </source>
</evidence>
<evidence type="ECO:0000256" key="3">
    <source>
        <dbReference type="ARBA" id="ARBA00022691"/>
    </source>
</evidence>
<proteinExistence type="predicted"/>
<dbReference type="GO" id="GO:0043565">
    <property type="term" value="F:sequence-specific DNA binding"/>
    <property type="evidence" value="ECO:0007669"/>
    <property type="project" value="TreeGrafter"/>
</dbReference>
<dbReference type="InterPro" id="IPR012327">
    <property type="entry name" value="MeTrfase_D12"/>
</dbReference>
<accession>A0A0F9TT14</accession>
<dbReference type="AlphaFoldDB" id="A0A0F9TT14"/>
<dbReference type="Pfam" id="PF02086">
    <property type="entry name" value="MethyltransfD12"/>
    <property type="match status" value="1"/>
</dbReference>
<keyword evidence="3" id="KW-0949">S-adenosyl-L-methionine</keyword>
<keyword evidence="2" id="KW-0808">Transferase</keyword>
<dbReference type="GO" id="GO:0032259">
    <property type="term" value="P:methylation"/>
    <property type="evidence" value="ECO:0007669"/>
    <property type="project" value="UniProtKB-KW"/>
</dbReference>
<evidence type="ECO:0000256" key="1">
    <source>
        <dbReference type="ARBA" id="ARBA00022603"/>
    </source>
</evidence>
<feature type="region of interest" description="Disordered" evidence="4">
    <location>
        <begin position="125"/>
        <end position="146"/>
    </location>
</feature>
<dbReference type="GO" id="GO:0006298">
    <property type="term" value="P:mismatch repair"/>
    <property type="evidence" value="ECO:0007669"/>
    <property type="project" value="TreeGrafter"/>
</dbReference>
<name>A0A0F9TT14_9ZZZZ</name>
<sequence length="288" mass="31220">MTASPHRPLCRYYGGKWQMAPWIVGAMPPHRVYTESFAGAASVLLRKPQAPVEILSDLDLDVVWLLRVAGHPIFSQTLATMAERTPYASETMTELHDTEQTDFVRRALRGVVCGAMTRSAAITRSNGRPAGYRDPAKMPGRSTSPADDWATWPAAMPAFFERLHGVEVLHQSAIETLLAYDGADTLHYVDPPYLPSARSAPGKGYTCDMDEADHVDLLAVLRGLRGMAIVSGYDSALYRAGLPGWTRLERASTDAGGKRRVEVIWLNGAAAAGSPALHQSNLFAASAA</sequence>